<dbReference type="PANTHER" id="PTHR43213">
    <property type="entry name" value="BIFUNCTIONAL DTTP/UTP PYROPHOSPHATASE/METHYLTRANSFERASE PROTEIN-RELATED"/>
    <property type="match status" value="1"/>
</dbReference>
<dbReference type="KEGG" id="pco:PHACADRAFT_182295"/>
<reference evidence="3 4" key="1">
    <citation type="journal article" date="2012" name="BMC Genomics">
        <title>Comparative genomics of the white-rot fungi, Phanerochaete carnosa and P. chrysosporium, to elucidate the genetic basis of the distinct wood types they colonize.</title>
        <authorList>
            <person name="Suzuki H."/>
            <person name="MacDonald J."/>
            <person name="Syed K."/>
            <person name="Salamov A."/>
            <person name="Hori C."/>
            <person name="Aerts A."/>
            <person name="Henrissat B."/>
            <person name="Wiebenga A."/>
            <person name="vanKuyk P.A."/>
            <person name="Barry K."/>
            <person name="Lindquist E."/>
            <person name="LaButti K."/>
            <person name="Lapidus A."/>
            <person name="Lucas S."/>
            <person name="Coutinho P."/>
            <person name="Gong Y."/>
            <person name="Samejima M."/>
            <person name="Mahadevan R."/>
            <person name="Abou-Zaid M."/>
            <person name="de Vries R.P."/>
            <person name="Igarashi K."/>
            <person name="Yadav J.S."/>
            <person name="Grigoriev I.V."/>
            <person name="Master E.R."/>
        </authorList>
    </citation>
    <scope>NUCLEOTIDE SEQUENCE [LARGE SCALE GENOMIC DNA]</scope>
    <source>
        <strain evidence="3 4">HHB-10118-sp</strain>
    </source>
</reference>
<dbReference type="InParanoid" id="K5X4W2"/>
<evidence type="ECO:0000256" key="1">
    <source>
        <dbReference type="ARBA" id="ARBA00001968"/>
    </source>
</evidence>
<dbReference type="STRING" id="650164.K5X4W2"/>
<proteinExistence type="inferred from homology"/>
<organism evidence="3 4">
    <name type="scientific">Phanerochaete carnosa (strain HHB-10118-sp)</name>
    <name type="common">White-rot fungus</name>
    <name type="synonym">Peniophora carnosa</name>
    <dbReference type="NCBI Taxonomy" id="650164"/>
    <lineage>
        <taxon>Eukaryota</taxon>
        <taxon>Fungi</taxon>
        <taxon>Dikarya</taxon>
        <taxon>Basidiomycota</taxon>
        <taxon>Agaricomycotina</taxon>
        <taxon>Agaricomycetes</taxon>
        <taxon>Polyporales</taxon>
        <taxon>Phanerochaetaceae</taxon>
        <taxon>Phanerochaete</taxon>
    </lineage>
</organism>
<name>K5X4W2_PHACS</name>
<comment type="cofactor">
    <cofactor evidence="1">
        <name>a divalent metal cation</name>
        <dbReference type="ChEBI" id="CHEBI:60240"/>
    </cofactor>
</comment>
<dbReference type="Gene3D" id="3.90.950.10">
    <property type="match status" value="1"/>
</dbReference>
<protein>
    <recommendedName>
        <fullName evidence="5">Maf-like protein</fullName>
    </recommendedName>
</protein>
<dbReference type="GO" id="GO:0047429">
    <property type="term" value="F:nucleoside triphosphate diphosphatase activity"/>
    <property type="evidence" value="ECO:0007669"/>
    <property type="project" value="InterPro"/>
</dbReference>
<dbReference type="InterPro" id="IPR003697">
    <property type="entry name" value="Maf-like"/>
</dbReference>
<dbReference type="SUPFAM" id="SSF52972">
    <property type="entry name" value="ITPase-like"/>
    <property type="match status" value="1"/>
</dbReference>
<dbReference type="PANTHER" id="PTHR43213:SF5">
    <property type="entry name" value="BIFUNCTIONAL DTTP_UTP PYROPHOSPHATASE_METHYLTRANSFERASE PROTEIN-RELATED"/>
    <property type="match status" value="1"/>
</dbReference>
<dbReference type="InterPro" id="IPR029001">
    <property type="entry name" value="ITPase-like_fam"/>
</dbReference>
<dbReference type="Proteomes" id="UP000008370">
    <property type="component" value="Unassembled WGS sequence"/>
</dbReference>
<accession>K5X4W2</accession>
<evidence type="ECO:0000313" key="3">
    <source>
        <dbReference type="EMBL" id="EKM57857.1"/>
    </source>
</evidence>
<dbReference type="AlphaFoldDB" id="K5X4W2"/>
<dbReference type="EMBL" id="JH930470">
    <property type="protein sequence ID" value="EKM57857.1"/>
    <property type="molecule type" value="Genomic_DNA"/>
</dbReference>
<dbReference type="CDD" id="cd00555">
    <property type="entry name" value="Maf"/>
    <property type="match status" value="1"/>
</dbReference>
<dbReference type="HOGENOM" id="CLU_040416_0_2_1"/>
<evidence type="ECO:0008006" key="5">
    <source>
        <dbReference type="Google" id="ProtNLM"/>
    </source>
</evidence>
<gene>
    <name evidence="3" type="ORF">PHACADRAFT_182295</name>
</gene>
<keyword evidence="2" id="KW-0378">Hydrolase</keyword>
<sequence length="270" mass="29816">MNFFRSSKPIELPKHNCVLPHALRVPSLEKLVGKRVVLASNSPRRKEILRTVGLEPEIVPSTFEEDLSHGQFEDLHEYPVATATHKAVEVYQRLVSESPEDSPDLVIAADTVVLTHPPPGLDSVPFEHEGSVHQEVLEKPSSKQDNLRMLLDLNCAICEVVTGVSLVYPVLEAPGYKIKSLDERTLVHFADNPKELLEAYANSGEGVDRAGGFAVQVPKCECLCSSIQGLGGLLIRKVDGDYQNVVGFPVASFFKFLEVLCEEEDDFLEV</sequence>
<dbReference type="OrthoDB" id="10267058at2759"/>
<evidence type="ECO:0000313" key="4">
    <source>
        <dbReference type="Proteomes" id="UP000008370"/>
    </source>
</evidence>
<dbReference type="GeneID" id="18910077"/>
<keyword evidence="4" id="KW-1185">Reference proteome</keyword>
<dbReference type="HAMAP" id="MF_00528">
    <property type="entry name" value="Maf"/>
    <property type="match status" value="1"/>
</dbReference>
<dbReference type="RefSeq" id="XP_007393200.1">
    <property type="nucleotide sequence ID" value="XM_007393138.1"/>
</dbReference>
<evidence type="ECO:0000256" key="2">
    <source>
        <dbReference type="ARBA" id="ARBA00022801"/>
    </source>
</evidence>
<dbReference type="FunCoup" id="K5X4W2">
    <property type="interactions" value="56"/>
</dbReference>
<dbReference type="Pfam" id="PF02545">
    <property type="entry name" value="Maf"/>
    <property type="match status" value="1"/>
</dbReference>